<dbReference type="GeneID" id="94581806"/>
<dbReference type="InterPro" id="IPR051599">
    <property type="entry name" value="Cell_Envelope_Assoc"/>
</dbReference>
<dbReference type="GO" id="GO:0005886">
    <property type="term" value="C:plasma membrane"/>
    <property type="evidence" value="ECO:0007669"/>
    <property type="project" value="TreeGrafter"/>
</dbReference>
<evidence type="ECO:0000259" key="1">
    <source>
        <dbReference type="Pfam" id="PF02698"/>
    </source>
</evidence>
<comment type="caution">
    <text evidence="2">The sequence shown here is derived from an EMBL/GenBank/DDBJ whole genome shotgun (WGS) entry which is preliminary data.</text>
</comment>
<accession>A0A1X3DEA0</accession>
<organism evidence="2 3">
    <name type="scientific">Neisseria dentiae</name>
    <dbReference type="NCBI Taxonomy" id="194197"/>
    <lineage>
        <taxon>Bacteria</taxon>
        <taxon>Pseudomonadati</taxon>
        <taxon>Pseudomonadota</taxon>
        <taxon>Betaproteobacteria</taxon>
        <taxon>Neisseriales</taxon>
        <taxon>Neisseriaceae</taxon>
        <taxon>Neisseria</taxon>
    </lineage>
</organism>
<protein>
    <submittedName>
        <fullName evidence="2">Multidrug MFS transporter</fullName>
    </submittedName>
</protein>
<dbReference type="AlphaFoldDB" id="A0A1X3DEA0"/>
<dbReference type="Gene3D" id="3.40.50.620">
    <property type="entry name" value="HUPs"/>
    <property type="match status" value="1"/>
</dbReference>
<dbReference type="EMBL" id="MTBO01000004">
    <property type="protein sequence ID" value="OSI18243.1"/>
    <property type="molecule type" value="Genomic_DNA"/>
</dbReference>
<dbReference type="InterPro" id="IPR014729">
    <property type="entry name" value="Rossmann-like_a/b/a_fold"/>
</dbReference>
<sequence>MHTPALRSRNGLRYHFLHGLVLSLLLVAFAFACCVWSVYRTGNQTLPTYVHADAAVVLGAAAWDKRPSPVFQERINHGIALYQSGRVEKLVFTGGTPKKGFMTEAEVGRRYALKQGVPARDILFENKSRNTYENLYNVRPLLRTNGIGTIIIVSDPYHTARAAAIAKDLDLNAYTSGTPTTRYSESRKKTKFLLQESYALFLYYFERWGNSVLAFFGLR</sequence>
<dbReference type="CDD" id="cd06259">
    <property type="entry name" value="YdcF-like"/>
    <property type="match status" value="1"/>
</dbReference>
<evidence type="ECO:0000313" key="3">
    <source>
        <dbReference type="Proteomes" id="UP000193118"/>
    </source>
</evidence>
<dbReference type="OrthoDB" id="9782395at2"/>
<reference evidence="3" key="1">
    <citation type="submission" date="2017-01" db="EMBL/GenBank/DDBJ databases">
        <authorList>
            <person name="Wolfgang W.J."/>
            <person name="Cole J."/>
            <person name="Wroblewski D."/>
            <person name="Mcginnis J."/>
            <person name="Musser K.A."/>
        </authorList>
    </citation>
    <scope>NUCLEOTIDE SEQUENCE [LARGE SCALE GENOMIC DNA]</scope>
    <source>
        <strain evidence="3">DSM 19151</strain>
    </source>
</reference>
<name>A0A1X3DEA0_9NEIS</name>
<evidence type="ECO:0000313" key="2">
    <source>
        <dbReference type="EMBL" id="OSI18243.1"/>
    </source>
</evidence>
<dbReference type="PROSITE" id="PS51257">
    <property type="entry name" value="PROKAR_LIPOPROTEIN"/>
    <property type="match status" value="1"/>
</dbReference>
<dbReference type="Pfam" id="PF02698">
    <property type="entry name" value="DUF218"/>
    <property type="match status" value="1"/>
</dbReference>
<proteinExistence type="predicted"/>
<dbReference type="InterPro" id="IPR003848">
    <property type="entry name" value="DUF218"/>
</dbReference>
<dbReference type="PANTHER" id="PTHR30336">
    <property type="entry name" value="INNER MEMBRANE PROTEIN, PROBABLE PERMEASE"/>
    <property type="match status" value="1"/>
</dbReference>
<keyword evidence="3" id="KW-1185">Reference proteome</keyword>
<dbReference type="Proteomes" id="UP000193118">
    <property type="component" value="Unassembled WGS sequence"/>
</dbReference>
<dbReference type="RefSeq" id="WP_085365330.1">
    <property type="nucleotide sequence ID" value="NZ_CAUJPZ010000002.1"/>
</dbReference>
<gene>
    <name evidence="2" type="ORF">BWD09_03155</name>
</gene>
<dbReference type="PANTHER" id="PTHR30336:SF20">
    <property type="entry name" value="DUF218 DOMAIN-CONTAINING PROTEIN"/>
    <property type="match status" value="1"/>
</dbReference>
<feature type="domain" description="DUF218" evidence="1">
    <location>
        <begin position="53"/>
        <end position="185"/>
    </location>
</feature>